<sequence length="175" mass="19733">MSGQKRHEVTGKLSNRVMNMKFMKHAEQADKVKQTEETIKKLVDSSEWRIGDNVKLLTKLANKSKVVQNVGFSAIKSLNDEDSKIDTNDLSTSTLRTSVNAGRRIFGNKLGRATPGSDGSSNDKKRSFEEKDEDDVSTTDLEKLWEAETQTKKQKKSNGNGNTERNKKKSKRNRN</sequence>
<dbReference type="KEGG" id="kla:KLLA0_C08954g"/>
<protein>
    <submittedName>
        <fullName evidence="2">KLLA0C08954p</fullName>
    </submittedName>
</protein>
<accession>Q6CTZ1</accession>
<dbReference type="HOGENOM" id="CLU_1695064_0_0_1"/>
<evidence type="ECO:0000313" key="3">
    <source>
        <dbReference type="Proteomes" id="UP000000598"/>
    </source>
</evidence>
<evidence type="ECO:0000256" key="1">
    <source>
        <dbReference type="SAM" id="MobiDB-lite"/>
    </source>
</evidence>
<dbReference type="eggNOG" id="ENOG502SFE2">
    <property type="taxonomic scope" value="Eukaryota"/>
</dbReference>
<organism evidence="2 3">
    <name type="scientific">Kluyveromyces lactis (strain ATCC 8585 / CBS 2359 / DSM 70799 / NBRC 1267 / NRRL Y-1140 / WM37)</name>
    <name type="common">Yeast</name>
    <name type="synonym">Candida sphaerica</name>
    <dbReference type="NCBI Taxonomy" id="284590"/>
    <lineage>
        <taxon>Eukaryota</taxon>
        <taxon>Fungi</taxon>
        <taxon>Dikarya</taxon>
        <taxon>Ascomycota</taxon>
        <taxon>Saccharomycotina</taxon>
        <taxon>Saccharomycetes</taxon>
        <taxon>Saccharomycetales</taxon>
        <taxon>Saccharomycetaceae</taxon>
        <taxon>Kluyveromyces</taxon>
    </lineage>
</organism>
<dbReference type="Proteomes" id="UP000000598">
    <property type="component" value="Chromosome C"/>
</dbReference>
<feature type="compositionally biased region" description="Basic residues" evidence="1">
    <location>
        <begin position="166"/>
        <end position="175"/>
    </location>
</feature>
<evidence type="ECO:0000313" key="2">
    <source>
        <dbReference type="EMBL" id="CAH01449.1"/>
    </source>
</evidence>
<dbReference type="PaxDb" id="284590-Q6CTZ1"/>
<dbReference type="FunCoup" id="Q6CTZ1">
    <property type="interactions" value="195"/>
</dbReference>
<dbReference type="EMBL" id="CR382123">
    <property type="protein sequence ID" value="CAH01449.1"/>
    <property type="molecule type" value="Genomic_DNA"/>
</dbReference>
<dbReference type="Pfam" id="PF10175">
    <property type="entry name" value="MPP6"/>
    <property type="match status" value="1"/>
</dbReference>
<name>Q6CTZ1_KLULA</name>
<reference evidence="2 3" key="1">
    <citation type="journal article" date="2004" name="Nature">
        <title>Genome evolution in yeasts.</title>
        <authorList>
            <consortium name="Genolevures"/>
            <person name="Dujon B."/>
            <person name="Sherman D."/>
            <person name="Fischer G."/>
            <person name="Durrens P."/>
            <person name="Casaregola S."/>
            <person name="Lafontaine I."/>
            <person name="de Montigny J."/>
            <person name="Marck C."/>
            <person name="Neuveglise C."/>
            <person name="Talla E."/>
            <person name="Goffard N."/>
            <person name="Frangeul L."/>
            <person name="Aigle M."/>
            <person name="Anthouard V."/>
            <person name="Babour A."/>
            <person name="Barbe V."/>
            <person name="Barnay S."/>
            <person name="Blanchin S."/>
            <person name="Beckerich J.M."/>
            <person name="Beyne E."/>
            <person name="Bleykasten C."/>
            <person name="Boisrame A."/>
            <person name="Boyer J."/>
            <person name="Cattolico L."/>
            <person name="Confanioleri F."/>
            <person name="de Daruvar A."/>
            <person name="Despons L."/>
            <person name="Fabre E."/>
            <person name="Fairhead C."/>
            <person name="Ferry-Dumazet H."/>
            <person name="Groppi A."/>
            <person name="Hantraye F."/>
            <person name="Hennequin C."/>
            <person name="Jauniaux N."/>
            <person name="Joyet P."/>
            <person name="Kachouri R."/>
            <person name="Kerrest A."/>
            <person name="Koszul R."/>
            <person name="Lemaire M."/>
            <person name="Lesur I."/>
            <person name="Ma L."/>
            <person name="Muller H."/>
            <person name="Nicaud J.M."/>
            <person name="Nikolski M."/>
            <person name="Oztas S."/>
            <person name="Ozier-Kalogeropoulos O."/>
            <person name="Pellenz S."/>
            <person name="Potier S."/>
            <person name="Richard G.F."/>
            <person name="Straub M.L."/>
            <person name="Suleau A."/>
            <person name="Swennene D."/>
            <person name="Tekaia F."/>
            <person name="Wesolowski-Louvel M."/>
            <person name="Westhof E."/>
            <person name="Wirth B."/>
            <person name="Zeniou-Meyer M."/>
            <person name="Zivanovic I."/>
            <person name="Bolotin-Fukuhara M."/>
            <person name="Thierry A."/>
            <person name="Bouchier C."/>
            <person name="Caudron B."/>
            <person name="Scarpelli C."/>
            <person name="Gaillardin C."/>
            <person name="Weissenbach J."/>
            <person name="Wincker P."/>
            <person name="Souciet J.L."/>
        </authorList>
    </citation>
    <scope>NUCLEOTIDE SEQUENCE [LARGE SCALE GENOMIC DNA]</scope>
    <source>
        <strain evidence="3">ATCC 8585 / CBS 2359 / DSM 70799 / NBRC 1267 / NRRL Y-1140 / WM37</strain>
    </source>
</reference>
<keyword evidence="3" id="KW-1185">Reference proteome</keyword>
<dbReference type="AlphaFoldDB" id="Q6CTZ1"/>
<feature type="region of interest" description="Disordered" evidence="1">
    <location>
        <begin position="106"/>
        <end position="175"/>
    </location>
</feature>
<proteinExistence type="predicted"/>
<gene>
    <name evidence="2" type="ORF">KLLA0_C08954g</name>
</gene>
<feature type="compositionally biased region" description="Basic and acidic residues" evidence="1">
    <location>
        <begin position="140"/>
        <end position="151"/>
    </location>
</feature>
<dbReference type="InParanoid" id="Q6CTZ1"/>
<dbReference type="OMA" id="MKFMKQA"/>